<evidence type="ECO:0000256" key="4">
    <source>
        <dbReference type="ARBA" id="ARBA00022692"/>
    </source>
</evidence>
<proteinExistence type="inferred from homology"/>
<dbReference type="InterPro" id="IPR012910">
    <property type="entry name" value="Plug_dom"/>
</dbReference>
<evidence type="ECO:0000256" key="2">
    <source>
        <dbReference type="ARBA" id="ARBA00022448"/>
    </source>
</evidence>
<evidence type="ECO:0000256" key="8">
    <source>
        <dbReference type="PROSITE-ProRule" id="PRU01360"/>
    </source>
</evidence>
<dbReference type="AlphaFoldDB" id="A0A0M4LWC6"/>
<evidence type="ECO:0000256" key="9">
    <source>
        <dbReference type="RuleBase" id="RU003357"/>
    </source>
</evidence>
<keyword evidence="7 8" id="KW-0998">Cell outer membrane</keyword>
<evidence type="ECO:0000313" key="14">
    <source>
        <dbReference type="Proteomes" id="UP000057938"/>
    </source>
</evidence>
<evidence type="ECO:0000256" key="7">
    <source>
        <dbReference type="ARBA" id="ARBA00023237"/>
    </source>
</evidence>
<feature type="chain" id="PRO_5005797974" evidence="10">
    <location>
        <begin position="32"/>
        <end position="685"/>
    </location>
</feature>
<protein>
    <submittedName>
        <fullName evidence="13">TonB-dependent receptor</fullName>
    </submittedName>
</protein>
<evidence type="ECO:0000256" key="1">
    <source>
        <dbReference type="ARBA" id="ARBA00004571"/>
    </source>
</evidence>
<dbReference type="RefSeq" id="WP_061926107.1">
    <property type="nucleotide sequence ID" value="NZ_CP012669.1"/>
</dbReference>
<keyword evidence="4 8" id="KW-0812">Transmembrane</keyword>
<dbReference type="Gene3D" id="2.170.130.10">
    <property type="entry name" value="TonB-dependent receptor, plug domain"/>
    <property type="match status" value="1"/>
</dbReference>
<organism evidence="13 14">
    <name type="scientific">Altererythrobacter epoxidivorans</name>
    <dbReference type="NCBI Taxonomy" id="361183"/>
    <lineage>
        <taxon>Bacteria</taxon>
        <taxon>Pseudomonadati</taxon>
        <taxon>Pseudomonadota</taxon>
        <taxon>Alphaproteobacteria</taxon>
        <taxon>Sphingomonadales</taxon>
        <taxon>Erythrobacteraceae</taxon>
        <taxon>Altererythrobacter</taxon>
    </lineage>
</organism>
<dbReference type="InterPro" id="IPR000531">
    <property type="entry name" value="Beta-barrel_TonB"/>
</dbReference>
<evidence type="ECO:0000256" key="6">
    <source>
        <dbReference type="ARBA" id="ARBA00023136"/>
    </source>
</evidence>
<dbReference type="InterPro" id="IPR037066">
    <property type="entry name" value="Plug_dom_sf"/>
</dbReference>
<evidence type="ECO:0000256" key="5">
    <source>
        <dbReference type="ARBA" id="ARBA00023077"/>
    </source>
</evidence>
<reference evidence="13 14" key="1">
    <citation type="submission" date="2015-09" db="EMBL/GenBank/DDBJ databases">
        <title>Complete genome sequence of a benzo[a]pyrene-degrading bacterium Altererythrobacter epoxidivorans CGMCC 1.7731T.</title>
        <authorList>
            <person name="Li Z."/>
            <person name="Cheng H."/>
            <person name="Huo Y."/>
            <person name="Xu X."/>
        </authorList>
    </citation>
    <scope>NUCLEOTIDE SEQUENCE [LARGE SCALE GENOMIC DNA]</scope>
    <source>
        <strain evidence="13 14">CGMCC 1.7731</strain>
    </source>
</reference>
<dbReference type="Pfam" id="PF07715">
    <property type="entry name" value="Plug"/>
    <property type="match status" value="1"/>
</dbReference>
<dbReference type="GO" id="GO:0015344">
    <property type="term" value="F:siderophore uptake transmembrane transporter activity"/>
    <property type="evidence" value="ECO:0007669"/>
    <property type="project" value="TreeGrafter"/>
</dbReference>
<comment type="similarity">
    <text evidence="8 9">Belongs to the TonB-dependent receptor family.</text>
</comment>
<keyword evidence="14" id="KW-1185">Reference proteome</keyword>
<dbReference type="STRING" id="361183.AMC99_02023"/>
<sequence>MIITDTIPKIRVSLATLAFALAAAGAAPLLAQEQASESDDADRASPVIVVTGEGLEDPLSSVAYDTRYIEREQLVSAASGRIEDALSGIAGFQQFRRSDSRSANPSAQGATLRALGGNATSRALVLLDGVPMADPFFGYIPFSAIDPERLSYAKVTRGGGSGPFGAGALAGTIELVSADAATLGTASGRVLSNNRGETEAAATLAGNLGRGFATISGRWDRGKGFYTTPTDQRVPATARAAYDSWSIQLRGVAPISDTVELQARGLVYEDNRTLRFDGADNSMEGQDASLRLVGTGDWQFDLLGYVQARNFTNVVVSSTRFVPVLDQRNTPATGIGGKFELRPPSGDAHELRLGVDYRLADGELFETAISAFSGNVTERRNAGGRNSNLGLFIEDDYSIGPVVLTAGARADRYSISGGFYTSVDGNGSIVSDEAFEDRSGWIGSFRGGAMVGLANGMRLRVAGYTGLRLPTLNELYRPFVVFPVTTLANEDLKPERLEGFEIGLDYSRGDRLDLGLTLFDNTVRDAIANVTLDATTRQRLNIDSIRARGVEASAALAFGKLRVNSSLAYVDAETREEGQAFNGNRPSQSPSWIGSATASWSFAERGLAALTLRHVGKQFEDDLESDALPAATTVDAYVEFPITNALAVVLRGENLTEETIVTRNQGGSVDFGAPRTLWAGLKLGL</sequence>
<dbReference type="GO" id="GO:0009279">
    <property type="term" value="C:cell outer membrane"/>
    <property type="evidence" value="ECO:0007669"/>
    <property type="project" value="UniProtKB-SubCell"/>
</dbReference>
<feature type="domain" description="TonB-dependent receptor plug" evidence="12">
    <location>
        <begin position="60"/>
        <end position="172"/>
    </location>
</feature>
<dbReference type="InterPro" id="IPR036942">
    <property type="entry name" value="Beta-barrel_TonB_sf"/>
</dbReference>
<evidence type="ECO:0000313" key="13">
    <source>
        <dbReference type="EMBL" id="ALE17309.1"/>
    </source>
</evidence>
<evidence type="ECO:0000259" key="11">
    <source>
        <dbReference type="Pfam" id="PF00593"/>
    </source>
</evidence>
<evidence type="ECO:0000256" key="10">
    <source>
        <dbReference type="SAM" id="SignalP"/>
    </source>
</evidence>
<keyword evidence="3 8" id="KW-1134">Transmembrane beta strand</keyword>
<feature type="signal peptide" evidence="10">
    <location>
        <begin position="1"/>
        <end position="31"/>
    </location>
</feature>
<dbReference type="PATRIC" id="fig|361183.4.peg.1991"/>
<feature type="domain" description="TonB-dependent receptor-like beta-barrel" evidence="11">
    <location>
        <begin position="241"/>
        <end position="655"/>
    </location>
</feature>
<evidence type="ECO:0000256" key="3">
    <source>
        <dbReference type="ARBA" id="ARBA00022452"/>
    </source>
</evidence>
<keyword evidence="10" id="KW-0732">Signal</keyword>
<dbReference type="PANTHER" id="PTHR30069:SF37">
    <property type="entry name" value="FERRIC VIBRIOBACTIN RECEPTOR VIUA"/>
    <property type="match status" value="1"/>
</dbReference>
<dbReference type="KEGG" id="aep:AMC99_02023"/>
<dbReference type="Gene3D" id="2.40.170.20">
    <property type="entry name" value="TonB-dependent receptor, beta-barrel domain"/>
    <property type="match status" value="1"/>
</dbReference>
<keyword evidence="13" id="KW-0675">Receptor</keyword>
<dbReference type="Pfam" id="PF00593">
    <property type="entry name" value="TonB_dep_Rec_b-barrel"/>
    <property type="match status" value="1"/>
</dbReference>
<dbReference type="InterPro" id="IPR039426">
    <property type="entry name" value="TonB-dep_rcpt-like"/>
</dbReference>
<keyword evidence="6 8" id="KW-0472">Membrane</keyword>
<dbReference type="GO" id="GO:0044718">
    <property type="term" value="P:siderophore transmembrane transport"/>
    <property type="evidence" value="ECO:0007669"/>
    <property type="project" value="TreeGrafter"/>
</dbReference>
<dbReference type="EMBL" id="CP012669">
    <property type="protein sequence ID" value="ALE17309.1"/>
    <property type="molecule type" value="Genomic_DNA"/>
</dbReference>
<comment type="subcellular location">
    <subcellularLocation>
        <location evidence="1 8">Cell outer membrane</location>
        <topology evidence="1 8">Multi-pass membrane protein</topology>
    </subcellularLocation>
</comment>
<gene>
    <name evidence="13" type="ORF">AMC99_02023</name>
</gene>
<name>A0A0M4LWC6_9SPHN</name>
<keyword evidence="2 8" id="KW-0813">Transport</keyword>
<evidence type="ECO:0000259" key="12">
    <source>
        <dbReference type="Pfam" id="PF07715"/>
    </source>
</evidence>
<dbReference type="SUPFAM" id="SSF56935">
    <property type="entry name" value="Porins"/>
    <property type="match status" value="1"/>
</dbReference>
<keyword evidence="5 9" id="KW-0798">TonB box</keyword>
<dbReference type="OrthoDB" id="7374174at2"/>
<dbReference type="Proteomes" id="UP000057938">
    <property type="component" value="Chromosome"/>
</dbReference>
<dbReference type="PROSITE" id="PS52016">
    <property type="entry name" value="TONB_DEPENDENT_REC_3"/>
    <property type="match status" value="1"/>
</dbReference>
<accession>A0A0M4LWC6</accession>
<dbReference type="PANTHER" id="PTHR30069">
    <property type="entry name" value="TONB-DEPENDENT OUTER MEMBRANE RECEPTOR"/>
    <property type="match status" value="1"/>
</dbReference>